<accession>A0A6M3IR95</accession>
<reference evidence="4" key="1">
    <citation type="submission" date="2020-03" db="EMBL/GenBank/DDBJ databases">
        <title>The deep terrestrial virosphere.</title>
        <authorList>
            <person name="Holmfeldt K."/>
            <person name="Nilsson E."/>
            <person name="Simone D."/>
            <person name="Lopez-Fernandez M."/>
            <person name="Wu X."/>
            <person name="de Brujin I."/>
            <person name="Lundin D."/>
            <person name="Andersson A."/>
            <person name="Bertilsson S."/>
            <person name="Dopson M."/>
        </authorList>
    </citation>
    <scope>NUCLEOTIDE SEQUENCE</scope>
    <source>
        <strain evidence="4">MM415B01237</strain>
    </source>
</reference>
<dbReference type="AlphaFoldDB" id="A0A6M3IR95"/>
<feature type="region of interest" description="Disordered" evidence="1">
    <location>
        <begin position="49"/>
        <end position="86"/>
    </location>
</feature>
<feature type="domain" description="Nuclease associated modular" evidence="2">
    <location>
        <begin position="74"/>
        <end position="90"/>
    </location>
</feature>
<dbReference type="Pfam" id="PF01844">
    <property type="entry name" value="HNH"/>
    <property type="match status" value="1"/>
</dbReference>
<dbReference type="GO" id="GO:0008270">
    <property type="term" value="F:zinc ion binding"/>
    <property type="evidence" value="ECO:0007669"/>
    <property type="project" value="InterPro"/>
</dbReference>
<dbReference type="GO" id="GO:0003677">
    <property type="term" value="F:DNA binding"/>
    <property type="evidence" value="ECO:0007669"/>
    <property type="project" value="InterPro"/>
</dbReference>
<dbReference type="InterPro" id="IPR003611">
    <property type="entry name" value="NUMOD3"/>
</dbReference>
<organism evidence="4">
    <name type="scientific">viral metagenome</name>
    <dbReference type="NCBI Taxonomy" id="1070528"/>
    <lineage>
        <taxon>unclassified sequences</taxon>
        <taxon>metagenomes</taxon>
        <taxon>organismal metagenomes</taxon>
    </lineage>
</organism>
<feature type="domain" description="HNH nuclease" evidence="3">
    <location>
        <begin position="119"/>
        <end position="172"/>
    </location>
</feature>
<feature type="compositionally biased region" description="Basic and acidic residues" evidence="1">
    <location>
        <begin position="77"/>
        <end position="86"/>
    </location>
</feature>
<dbReference type="CDD" id="cd00085">
    <property type="entry name" value="HNHc"/>
    <property type="match status" value="1"/>
</dbReference>
<sequence length="189" mass="22649">MIDISRFFGSRLDNNMSFQKGNKINVGRKRSEEFKEKIRKNNARFWLGKKRSQKTKEKIRKTNKEKGLKPPSRKGIKHTEKTKQKMKDNSFLKGKFGKEHPTWLGGISFEPYGLEFNEDLKEVIRNRDRRKCQICKKTELENKVKLSIHHINYDKRNNDPKNLISLCLKCHSKTNNNREYWINYFKNNE</sequence>
<dbReference type="SMART" id="SM00507">
    <property type="entry name" value="HNHc"/>
    <property type="match status" value="1"/>
</dbReference>
<evidence type="ECO:0000313" key="4">
    <source>
        <dbReference type="EMBL" id="QJA59735.1"/>
    </source>
</evidence>
<evidence type="ECO:0000259" key="3">
    <source>
        <dbReference type="SMART" id="SM00507"/>
    </source>
</evidence>
<gene>
    <name evidence="4" type="ORF">MM415B01237_0011</name>
</gene>
<dbReference type="EMBL" id="MT141382">
    <property type="protein sequence ID" value="QJA59735.1"/>
    <property type="molecule type" value="Genomic_DNA"/>
</dbReference>
<feature type="domain" description="Nuclease associated modular" evidence="2">
    <location>
        <begin position="47"/>
        <end position="63"/>
    </location>
</feature>
<proteinExistence type="predicted"/>
<dbReference type="Gene3D" id="1.10.30.50">
    <property type="match status" value="1"/>
</dbReference>
<evidence type="ECO:0000259" key="2">
    <source>
        <dbReference type="SMART" id="SM00496"/>
    </source>
</evidence>
<dbReference type="InterPro" id="IPR003615">
    <property type="entry name" value="HNH_nuc"/>
</dbReference>
<dbReference type="SMART" id="SM00496">
    <property type="entry name" value="IENR2"/>
    <property type="match status" value="3"/>
</dbReference>
<evidence type="ECO:0000256" key="1">
    <source>
        <dbReference type="SAM" id="MobiDB-lite"/>
    </source>
</evidence>
<feature type="domain" description="Nuclease associated modular" evidence="2">
    <location>
        <begin position="26"/>
        <end position="42"/>
    </location>
</feature>
<evidence type="ECO:0008006" key="5">
    <source>
        <dbReference type="Google" id="ProtNLM"/>
    </source>
</evidence>
<protein>
    <recommendedName>
        <fullName evidence="5">HNH nuclease domain-containing protein</fullName>
    </recommendedName>
</protein>
<name>A0A6M3IR95_9ZZZZ</name>
<dbReference type="GO" id="GO:0004519">
    <property type="term" value="F:endonuclease activity"/>
    <property type="evidence" value="ECO:0007669"/>
    <property type="project" value="InterPro"/>
</dbReference>
<dbReference type="InterPro" id="IPR002711">
    <property type="entry name" value="HNH"/>
</dbReference>
<feature type="compositionally biased region" description="Basic and acidic residues" evidence="1">
    <location>
        <begin position="54"/>
        <end position="68"/>
    </location>
</feature>